<reference evidence="1" key="1">
    <citation type="journal article" date="2021" name="New Phytol.">
        <title>Evolutionary innovations through gain and loss of genes in the ectomycorrhizal Boletales.</title>
        <authorList>
            <person name="Wu G."/>
            <person name="Miyauchi S."/>
            <person name="Morin E."/>
            <person name="Kuo A."/>
            <person name="Drula E."/>
            <person name="Varga T."/>
            <person name="Kohler A."/>
            <person name="Feng B."/>
            <person name="Cao Y."/>
            <person name="Lipzen A."/>
            <person name="Daum C."/>
            <person name="Hundley H."/>
            <person name="Pangilinan J."/>
            <person name="Johnson J."/>
            <person name="Barry K."/>
            <person name="LaButti K."/>
            <person name="Ng V."/>
            <person name="Ahrendt S."/>
            <person name="Min B."/>
            <person name="Choi I.G."/>
            <person name="Park H."/>
            <person name="Plett J.M."/>
            <person name="Magnuson J."/>
            <person name="Spatafora J.W."/>
            <person name="Nagy L.G."/>
            <person name="Henrissat B."/>
            <person name="Grigoriev I.V."/>
            <person name="Yang Z.L."/>
            <person name="Xu J."/>
            <person name="Martin F.M."/>
        </authorList>
    </citation>
    <scope>NUCLEOTIDE SEQUENCE</scope>
    <source>
        <strain evidence="1">KUC20120723A-06</strain>
    </source>
</reference>
<name>A0ACB8BEP4_9AGAM</name>
<proteinExistence type="predicted"/>
<dbReference type="Proteomes" id="UP000790709">
    <property type="component" value="Unassembled WGS sequence"/>
</dbReference>
<evidence type="ECO:0000313" key="1">
    <source>
        <dbReference type="EMBL" id="KAH7923252.1"/>
    </source>
</evidence>
<sequence>MARYFTLDASPPVHRAMVDLDRDVFRKSIPVLAARIPASKTGSVLKAEAIKKSIVDLPKIRSVVPDPADPRMGRLVLLRVSEEADLPPEAREYLEKESASFTTYTLDLDYDYWTADEILHSILPEELCEGSPSGFAVTGHLAHMNLNKEYLPYKQIIGQVVLDKNKAIKTVVNKLDSIDTKFRFFKMELLAGEPNYIVEHHESDCRFTFDFTQVYWNSRLHTEHQRLVQLFQPEDVIADVFAGVGPFAIPAARKGCAVFANDLNPNSAKYLAKNTVDNKVTDLVRTSCEDGRDFIRTVVGRALDHPFPAYTGPRASRAKEKEERRKIQQGQASGDLDITTKSGLQPRRNITHFVMNLPDSAIEFLDAFRGILSPSVQSAGDLSGIYATLPMIHCHCFTRELEPDKAEAEIRERVEEKLGHGLSDDYTLHLVRSVAPNKDMYCISFRLPREVAFAQ</sequence>
<gene>
    <name evidence="1" type="ORF">BV22DRAFT_1015801</name>
</gene>
<keyword evidence="2" id="KW-1185">Reference proteome</keyword>
<protein>
    <submittedName>
        <fullName evidence="1">Uncharacterized protein</fullName>
    </submittedName>
</protein>
<evidence type="ECO:0000313" key="2">
    <source>
        <dbReference type="Proteomes" id="UP000790709"/>
    </source>
</evidence>
<comment type="caution">
    <text evidence="1">The sequence shown here is derived from an EMBL/GenBank/DDBJ whole genome shotgun (WGS) entry which is preliminary data.</text>
</comment>
<organism evidence="1 2">
    <name type="scientific">Leucogyrophana mollusca</name>
    <dbReference type="NCBI Taxonomy" id="85980"/>
    <lineage>
        <taxon>Eukaryota</taxon>
        <taxon>Fungi</taxon>
        <taxon>Dikarya</taxon>
        <taxon>Basidiomycota</taxon>
        <taxon>Agaricomycotina</taxon>
        <taxon>Agaricomycetes</taxon>
        <taxon>Agaricomycetidae</taxon>
        <taxon>Boletales</taxon>
        <taxon>Boletales incertae sedis</taxon>
        <taxon>Leucogyrophana</taxon>
    </lineage>
</organism>
<accession>A0ACB8BEP4</accession>
<dbReference type="EMBL" id="MU266458">
    <property type="protein sequence ID" value="KAH7923252.1"/>
    <property type="molecule type" value="Genomic_DNA"/>
</dbReference>